<evidence type="ECO:0000313" key="2">
    <source>
        <dbReference type="EMBL" id="CAG8591627.1"/>
    </source>
</evidence>
<organism evidence="2 3">
    <name type="scientific">Acaulospora morrowiae</name>
    <dbReference type="NCBI Taxonomy" id="94023"/>
    <lineage>
        <taxon>Eukaryota</taxon>
        <taxon>Fungi</taxon>
        <taxon>Fungi incertae sedis</taxon>
        <taxon>Mucoromycota</taxon>
        <taxon>Glomeromycotina</taxon>
        <taxon>Glomeromycetes</taxon>
        <taxon>Diversisporales</taxon>
        <taxon>Acaulosporaceae</taxon>
        <taxon>Acaulospora</taxon>
    </lineage>
</organism>
<accession>A0A9N9C9Z6</accession>
<sequence>MRKRLSNLEKWWMAAQEEQKEKEQKNKEEEEQQTQYQNTEEINIEEEEIPLTTYKTINDEVVERQNKLEKQIEQMGRILTKLLENDQAAITKKKQQSQGQ</sequence>
<name>A0A9N9C9Z6_9GLOM</name>
<protein>
    <submittedName>
        <fullName evidence="2">9762_t:CDS:1</fullName>
    </submittedName>
</protein>
<feature type="region of interest" description="Disordered" evidence="1">
    <location>
        <begin position="16"/>
        <end position="41"/>
    </location>
</feature>
<dbReference type="Proteomes" id="UP000789342">
    <property type="component" value="Unassembled WGS sequence"/>
</dbReference>
<keyword evidence="3" id="KW-1185">Reference proteome</keyword>
<gene>
    <name evidence="2" type="ORF">AMORRO_LOCUS7372</name>
</gene>
<dbReference type="AlphaFoldDB" id="A0A9N9C9Z6"/>
<feature type="compositionally biased region" description="Basic and acidic residues" evidence="1">
    <location>
        <begin position="17"/>
        <end position="28"/>
    </location>
</feature>
<dbReference type="EMBL" id="CAJVPV010005486">
    <property type="protein sequence ID" value="CAG8591627.1"/>
    <property type="molecule type" value="Genomic_DNA"/>
</dbReference>
<reference evidence="2" key="1">
    <citation type="submission" date="2021-06" db="EMBL/GenBank/DDBJ databases">
        <authorList>
            <person name="Kallberg Y."/>
            <person name="Tangrot J."/>
            <person name="Rosling A."/>
        </authorList>
    </citation>
    <scope>NUCLEOTIDE SEQUENCE</scope>
    <source>
        <strain evidence="2">CL551</strain>
    </source>
</reference>
<proteinExistence type="predicted"/>
<comment type="caution">
    <text evidence="2">The sequence shown here is derived from an EMBL/GenBank/DDBJ whole genome shotgun (WGS) entry which is preliminary data.</text>
</comment>
<evidence type="ECO:0000256" key="1">
    <source>
        <dbReference type="SAM" id="MobiDB-lite"/>
    </source>
</evidence>
<evidence type="ECO:0000313" key="3">
    <source>
        <dbReference type="Proteomes" id="UP000789342"/>
    </source>
</evidence>